<dbReference type="AlphaFoldDB" id="A0A371G4V3"/>
<dbReference type="OrthoDB" id="1731207at2759"/>
<evidence type="ECO:0000313" key="2">
    <source>
        <dbReference type="Proteomes" id="UP000257109"/>
    </source>
</evidence>
<sequence length="129" mass="15370">MANSSFNIEDLSPKSRLMMKYMKKLEAKMEKLEGGLEFMKLDSHNNISQKRKTYENTEWILNEPKKNPWVSLRIKFLFFSSSGSACDYYDWELKVAQNFDYINYEDLIKVKLIALSFEGYVLIWWNEIA</sequence>
<comment type="caution">
    <text evidence="1">The sequence shown here is derived from an EMBL/GenBank/DDBJ whole genome shotgun (WGS) entry which is preliminary data.</text>
</comment>
<evidence type="ECO:0008006" key="3">
    <source>
        <dbReference type="Google" id="ProtNLM"/>
    </source>
</evidence>
<name>A0A371G4V3_MUCPR</name>
<reference evidence="1" key="1">
    <citation type="submission" date="2018-05" db="EMBL/GenBank/DDBJ databases">
        <title>Draft genome of Mucuna pruriens seed.</title>
        <authorList>
            <person name="Nnadi N.E."/>
            <person name="Vos R."/>
            <person name="Hasami M.H."/>
            <person name="Devisetty U.K."/>
            <person name="Aguiy J.C."/>
        </authorList>
    </citation>
    <scope>NUCLEOTIDE SEQUENCE [LARGE SCALE GENOMIC DNA]</scope>
    <source>
        <strain evidence="1">JCA_2017</strain>
    </source>
</reference>
<gene>
    <name evidence="1" type="ORF">CR513_33198</name>
</gene>
<keyword evidence="2" id="KW-1185">Reference proteome</keyword>
<accession>A0A371G4V3</accession>
<feature type="non-terminal residue" evidence="1">
    <location>
        <position position="1"/>
    </location>
</feature>
<dbReference type="EMBL" id="QJKJ01006750">
    <property type="protein sequence ID" value="RDX85595.1"/>
    <property type="molecule type" value="Genomic_DNA"/>
</dbReference>
<dbReference type="Proteomes" id="UP000257109">
    <property type="component" value="Unassembled WGS sequence"/>
</dbReference>
<organism evidence="1 2">
    <name type="scientific">Mucuna pruriens</name>
    <name type="common">Velvet bean</name>
    <name type="synonym">Dolichos pruriens</name>
    <dbReference type="NCBI Taxonomy" id="157652"/>
    <lineage>
        <taxon>Eukaryota</taxon>
        <taxon>Viridiplantae</taxon>
        <taxon>Streptophyta</taxon>
        <taxon>Embryophyta</taxon>
        <taxon>Tracheophyta</taxon>
        <taxon>Spermatophyta</taxon>
        <taxon>Magnoliopsida</taxon>
        <taxon>eudicotyledons</taxon>
        <taxon>Gunneridae</taxon>
        <taxon>Pentapetalae</taxon>
        <taxon>rosids</taxon>
        <taxon>fabids</taxon>
        <taxon>Fabales</taxon>
        <taxon>Fabaceae</taxon>
        <taxon>Papilionoideae</taxon>
        <taxon>50 kb inversion clade</taxon>
        <taxon>NPAAA clade</taxon>
        <taxon>indigoferoid/millettioid clade</taxon>
        <taxon>Phaseoleae</taxon>
        <taxon>Mucuna</taxon>
    </lineage>
</organism>
<evidence type="ECO:0000313" key="1">
    <source>
        <dbReference type="EMBL" id="RDX85595.1"/>
    </source>
</evidence>
<protein>
    <recommendedName>
        <fullName evidence="3">Retrotransposon gag domain-containing protein</fullName>
    </recommendedName>
</protein>
<proteinExistence type="predicted"/>